<accession>A0A7M7T3Q7</accession>
<name>A0A7M7T3Q7_STRPU</name>
<dbReference type="OrthoDB" id="10164691at2759"/>
<keyword evidence="3" id="KW-1185">Reference proteome</keyword>
<evidence type="ECO:0000256" key="1">
    <source>
        <dbReference type="SAM" id="MobiDB-lite"/>
    </source>
</evidence>
<dbReference type="KEGG" id="spu:105447079"/>
<dbReference type="AlphaFoldDB" id="A0A7M7T3Q7"/>
<dbReference type="RefSeq" id="XP_030851671.1">
    <property type="nucleotide sequence ID" value="XM_030995811.1"/>
</dbReference>
<dbReference type="Proteomes" id="UP000007110">
    <property type="component" value="Unassembled WGS sequence"/>
</dbReference>
<dbReference type="GeneID" id="105447079"/>
<reference evidence="2" key="2">
    <citation type="submission" date="2021-01" db="UniProtKB">
        <authorList>
            <consortium name="EnsemblMetazoa"/>
        </authorList>
    </citation>
    <scope>IDENTIFICATION</scope>
</reference>
<organism evidence="2 3">
    <name type="scientific">Strongylocentrotus purpuratus</name>
    <name type="common">Purple sea urchin</name>
    <dbReference type="NCBI Taxonomy" id="7668"/>
    <lineage>
        <taxon>Eukaryota</taxon>
        <taxon>Metazoa</taxon>
        <taxon>Echinodermata</taxon>
        <taxon>Eleutherozoa</taxon>
        <taxon>Echinozoa</taxon>
        <taxon>Echinoidea</taxon>
        <taxon>Euechinoidea</taxon>
        <taxon>Echinacea</taxon>
        <taxon>Camarodonta</taxon>
        <taxon>Echinidea</taxon>
        <taxon>Strongylocentrotidae</taxon>
        <taxon>Strongylocentrotus</taxon>
    </lineage>
</organism>
<evidence type="ECO:0000313" key="2">
    <source>
        <dbReference type="EnsemblMetazoa" id="XP_030851671"/>
    </source>
</evidence>
<evidence type="ECO:0000313" key="3">
    <source>
        <dbReference type="Proteomes" id="UP000007110"/>
    </source>
</evidence>
<dbReference type="EnsemblMetazoa" id="XM_030995811">
    <property type="protein sequence ID" value="XP_030851671"/>
    <property type="gene ID" value="LOC105447079"/>
</dbReference>
<feature type="region of interest" description="Disordered" evidence="1">
    <location>
        <begin position="202"/>
        <end position="232"/>
    </location>
</feature>
<feature type="compositionally biased region" description="Basic and acidic residues" evidence="1">
    <location>
        <begin position="221"/>
        <end position="232"/>
    </location>
</feature>
<sequence>MKQKIQEEEENLLHHQVHPGRCFGLEPESSDLEMECNGERKIIYAKDLFNGQKTLVLLPITTETNARTQMINVSVSATSTNQPKTSMTFVVIRTGFSADIHSTLYEMVPGSSFDLSNAEDIPSEEFITKKMNTDQYYQLGLALGLSYHTLDSIQFRSRQHEEAGVYTPNQKAAIIMIRHWKCLYHSVSLADDHLREVWKSMSDSGDSAPALKQRRRAGKNAPKETRGYTKFL</sequence>
<dbReference type="InParanoid" id="A0A7M7T3Q7"/>
<reference evidence="3" key="1">
    <citation type="submission" date="2015-02" db="EMBL/GenBank/DDBJ databases">
        <title>Genome sequencing for Strongylocentrotus purpuratus.</title>
        <authorList>
            <person name="Murali S."/>
            <person name="Liu Y."/>
            <person name="Vee V."/>
            <person name="English A."/>
            <person name="Wang M."/>
            <person name="Skinner E."/>
            <person name="Han Y."/>
            <person name="Muzny D.M."/>
            <person name="Worley K.C."/>
            <person name="Gibbs R.A."/>
        </authorList>
    </citation>
    <scope>NUCLEOTIDE SEQUENCE</scope>
</reference>
<protein>
    <submittedName>
        <fullName evidence="2">Uncharacterized protein</fullName>
    </submittedName>
</protein>
<proteinExistence type="predicted"/>